<dbReference type="EMBL" id="CATOUU010000751">
    <property type="protein sequence ID" value="CAI9945817.1"/>
    <property type="molecule type" value="Genomic_DNA"/>
</dbReference>
<evidence type="ECO:0000256" key="6">
    <source>
        <dbReference type="ARBA" id="ARBA00023136"/>
    </source>
</evidence>
<evidence type="ECO:0000313" key="13">
    <source>
        <dbReference type="EMBL" id="CAL6087483.1"/>
    </source>
</evidence>
<dbReference type="Proteomes" id="UP001642409">
    <property type="component" value="Unassembled WGS sequence"/>
</dbReference>
<evidence type="ECO:0000313" key="10">
    <source>
        <dbReference type="EMBL" id="CAI9966373.1"/>
    </source>
</evidence>
<dbReference type="GO" id="GO:0030150">
    <property type="term" value="P:protein import into mitochondrial matrix"/>
    <property type="evidence" value="ECO:0007669"/>
    <property type="project" value="TreeGrafter"/>
</dbReference>
<dbReference type="PANTHER" id="PTHR12763">
    <property type="match status" value="1"/>
</dbReference>
<dbReference type="GO" id="GO:0001405">
    <property type="term" value="C:PAM complex, Tim23 associated import motor"/>
    <property type="evidence" value="ECO:0007669"/>
    <property type="project" value="TreeGrafter"/>
</dbReference>
<keyword evidence="5" id="KW-0496">Mitochondrion</keyword>
<dbReference type="EMBL" id="CAXDID020000170">
    <property type="protein sequence ID" value="CAL6046965.1"/>
    <property type="molecule type" value="Genomic_DNA"/>
</dbReference>
<evidence type="ECO:0000256" key="1">
    <source>
        <dbReference type="ARBA" id="ARBA00004273"/>
    </source>
</evidence>
<dbReference type="EMBL" id="CATOUU010001006">
    <property type="protein sequence ID" value="CAI9966373.1"/>
    <property type="molecule type" value="Genomic_DNA"/>
</dbReference>
<evidence type="ECO:0000313" key="9">
    <source>
        <dbReference type="EMBL" id="CAI9956365.1"/>
    </source>
</evidence>
<evidence type="ECO:0000256" key="2">
    <source>
        <dbReference type="ARBA" id="ARBA00022692"/>
    </source>
</evidence>
<dbReference type="SUPFAM" id="SSF46565">
    <property type="entry name" value="Chaperone J-domain"/>
    <property type="match status" value="1"/>
</dbReference>
<evidence type="ECO:0000256" key="5">
    <source>
        <dbReference type="ARBA" id="ARBA00023128"/>
    </source>
</evidence>
<evidence type="ECO:0000256" key="4">
    <source>
        <dbReference type="ARBA" id="ARBA00022989"/>
    </source>
</evidence>
<dbReference type="GO" id="GO:0001671">
    <property type="term" value="F:ATPase activator activity"/>
    <property type="evidence" value="ECO:0007669"/>
    <property type="project" value="TreeGrafter"/>
</dbReference>
<evidence type="ECO:0000313" key="8">
    <source>
        <dbReference type="EMBL" id="CAI9945817.1"/>
    </source>
</evidence>
<feature type="signal peptide" evidence="7">
    <location>
        <begin position="1"/>
        <end position="24"/>
    </location>
</feature>
<sequence length="95" mass="10591">MSIRLATAAAIGLSTGLLLRLTESKSTPQWPRKYQGDIPKMSKKTAKMILNLPQFPTQAQTKANYRALLTANHPDRGGSVYLSQLITEAFREMEK</sequence>
<feature type="chain" id="PRO_5044705055" evidence="7">
    <location>
        <begin position="25"/>
        <end position="95"/>
    </location>
</feature>
<evidence type="ECO:0000313" key="12">
    <source>
        <dbReference type="EMBL" id="CAL6060521.1"/>
    </source>
</evidence>
<name>A0AA86UFR1_9EUKA</name>
<gene>
    <name evidence="8" type="ORF">HINF_LOCUS33462</name>
    <name evidence="11" type="ORF">HINF_LOCUS41978</name>
    <name evidence="9" type="ORF">HINF_LOCUS44010</name>
    <name evidence="12" type="ORF">HINF_LOCUS49267</name>
    <name evidence="10" type="ORF">HINF_LOCUS54018</name>
    <name evidence="13" type="ORF">HINF_LOCUS63668</name>
</gene>
<comment type="caution">
    <text evidence="9">The sequence shown here is derived from an EMBL/GenBank/DDBJ whole genome shotgun (WGS) entry which is preliminary data.</text>
</comment>
<keyword evidence="7" id="KW-0732">Signal</keyword>
<reference evidence="9" key="1">
    <citation type="submission" date="2023-06" db="EMBL/GenBank/DDBJ databases">
        <authorList>
            <person name="Kurt Z."/>
        </authorList>
    </citation>
    <scope>NUCLEOTIDE SEQUENCE</scope>
</reference>
<evidence type="ECO:0000313" key="14">
    <source>
        <dbReference type="Proteomes" id="UP001642409"/>
    </source>
</evidence>
<organism evidence="9">
    <name type="scientific">Hexamita inflata</name>
    <dbReference type="NCBI Taxonomy" id="28002"/>
    <lineage>
        <taxon>Eukaryota</taxon>
        <taxon>Metamonada</taxon>
        <taxon>Diplomonadida</taxon>
        <taxon>Hexamitidae</taxon>
        <taxon>Hexamitinae</taxon>
        <taxon>Hexamita</taxon>
    </lineage>
</organism>
<dbReference type="AlphaFoldDB" id="A0AA86UFR1"/>
<protein>
    <submittedName>
        <fullName evidence="9">Mitochondrial import inner membrane translocase subunit TIM14</fullName>
    </submittedName>
    <submittedName>
        <fullName evidence="11">Mitochondrial_import inner membrane translocase subunit TIM14</fullName>
    </submittedName>
</protein>
<dbReference type="InterPro" id="IPR036869">
    <property type="entry name" value="J_dom_sf"/>
</dbReference>
<dbReference type="EMBL" id="CAXDID020000401">
    <property type="protein sequence ID" value="CAL6087483.1"/>
    <property type="molecule type" value="Genomic_DNA"/>
</dbReference>
<keyword evidence="4" id="KW-1133">Transmembrane helix</keyword>
<evidence type="ECO:0000256" key="7">
    <source>
        <dbReference type="SAM" id="SignalP"/>
    </source>
</evidence>
<accession>A0AA86UFR1</accession>
<keyword evidence="6" id="KW-0472">Membrane</keyword>
<reference evidence="11 14" key="2">
    <citation type="submission" date="2024-07" db="EMBL/GenBank/DDBJ databases">
        <authorList>
            <person name="Akdeniz Z."/>
        </authorList>
    </citation>
    <scope>NUCLEOTIDE SEQUENCE [LARGE SCALE GENOMIC DNA]</scope>
</reference>
<keyword evidence="3" id="KW-0999">Mitochondrion inner membrane</keyword>
<dbReference type="EMBL" id="CAXDID020000230">
    <property type="protein sequence ID" value="CAL6060521.1"/>
    <property type="molecule type" value="Genomic_DNA"/>
</dbReference>
<proteinExistence type="predicted"/>
<keyword evidence="2" id="KW-0812">Transmembrane</keyword>
<evidence type="ECO:0000256" key="3">
    <source>
        <dbReference type="ARBA" id="ARBA00022792"/>
    </source>
</evidence>
<evidence type="ECO:0000313" key="11">
    <source>
        <dbReference type="EMBL" id="CAL6046965.1"/>
    </source>
</evidence>
<comment type="subcellular location">
    <subcellularLocation>
        <location evidence="1">Mitochondrion inner membrane</location>
    </subcellularLocation>
</comment>
<dbReference type="Gene3D" id="1.10.287.110">
    <property type="entry name" value="DnaJ domain"/>
    <property type="match status" value="1"/>
</dbReference>
<dbReference type="PANTHER" id="PTHR12763:SF28">
    <property type="entry name" value="GEO10507P1-RELATED"/>
    <property type="match status" value="1"/>
</dbReference>
<keyword evidence="14" id="KW-1185">Reference proteome</keyword>
<dbReference type="EMBL" id="CATOUU010000873">
    <property type="protein sequence ID" value="CAI9956365.1"/>
    <property type="molecule type" value="Genomic_DNA"/>
</dbReference>